<dbReference type="Pfam" id="PF00892">
    <property type="entry name" value="EamA"/>
    <property type="match status" value="1"/>
</dbReference>
<dbReference type="RefSeq" id="WP_261514108.1">
    <property type="nucleotide sequence ID" value="NZ_JAODNV010000005.1"/>
</dbReference>
<dbReference type="AlphaFoldDB" id="A0A9X2X598"/>
<comment type="caution">
    <text evidence="3">The sequence shown here is derived from an EMBL/GenBank/DDBJ whole genome shotgun (WGS) entry which is preliminary data.</text>
</comment>
<dbReference type="PANTHER" id="PTHR22911:SF135">
    <property type="entry name" value="BLR4310 PROTEIN"/>
    <property type="match status" value="1"/>
</dbReference>
<evidence type="ECO:0000256" key="1">
    <source>
        <dbReference type="SAM" id="Phobius"/>
    </source>
</evidence>
<feature type="transmembrane region" description="Helical" evidence="1">
    <location>
        <begin position="264"/>
        <end position="282"/>
    </location>
</feature>
<dbReference type="InterPro" id="IPR037185">
    <property type="entry name" value="EmrE-like"/>
</dbReference>
<feature type="transmembrane region" description="Helical" evidence="1">
    <location>
        <begin position="72"/>
        <end position="91"/>
    </location>
</feature>
<feature type="domain" description="EamA" evidence="2">
    <location>
        <begin position="8"/>
        <end position="140"/>
    </location>
</feature>
<feature type="transmembrane region" description="Helical" evidence="1">
    <location>
        <begin position="149"/>
        <end position="167"/>
    </location>
</feature>
<name>A0A9X2X598_9HYPH</name>
<protein>
    <submittedName>
        <fullName evidence="3">DMT family transporter</fullName>
    </submittedName>
</protein>
<accession>A0A9X2X598</accession>
<feature type="transmembrane region" description="Helical" evidence="1">
    <location>
        <begin position="97"/>
        <end position="117"/>
    </location>
</feature>
<dbReference type="PANTHER" id="PTHR22911">
    <property type="entry name" value="ACYL-MALONYL CONDENSING ENZYME-RELATED"/>
    <property type="match status" value="1"/>
</dbReference>
<keyword evidence="1" id="KW-1133">Transmembrane helix</keyword>
<feature type="transmembrane region" description="Helical" evidence="1">
    <location>
        <begin position="179"/>
        <end position="199"/>
    </location>
</feature>
<feature type="transmembrane region" description="Helical" evidence="1">
    <location>
        <begin position="126"/>
        <end position="143"/>
    </location>
</feature>
<dbReference type="InterPro" id="IPR000620">
    <property type="entry name" value="EamA_dom"/>
</dbReference>
<evidence type="ECO:0000313" key="4">
    <source>
        <dbReference type="Proteomes" id="UP001149009"/>
    </source>
</evidence>
<proteinExistence type="predicted"/>
<feature type="transmembrane region" description="Helical" evidence="1">
    <location>
        <begin position="7"/>
        <end position="27"/>
    </location>
</feature>
<keyword evidence="1" id="KW-0812">Transmembrane</keyword>
<dbReference type="EMBL" id="JAODNV010000005">
    <property type="protein sequence ID" value="MCT8989367.1"/>
    <property type="molecule type" value="Genomic_DNA"/>
</dbReference>
<evidence type="ECO:0000259" key="2">
    <source>
        <dbReference type="Pfam" id="PF00892"/>
    </source>
</evidence>
<evidence type="ECO:0000313" key="3">
    <source>
        <dbReference type="EMBL" id="MCT8989367.1"/>
    </source>
</evidence>
<reference evidence="3" key="1">
    <citation type="submission" date="2022-08" db="EMBL/GenBank/DDBJ databases">
        <title>Chelativorans sichuanense sp. nov., a paraffin oil-degrading bacterium isolated from a mixture of oil-based drill cuttings and paddy soil.</title>
        <authorList>
            <person name="Yu J."/>
            <person name="Liu H."/>
            <person name="Chen Q."/>
        </authorList>
    </citation>
    <scope>NUCLEOTIDE SEQUENCE</scope>
    <source>
        <strain evidence="3">SCAU 2101</strain>
    </source>
</reference>
<sequence>MALSPNLRGALFMSIAMAGFTINDTLMKSVSASMNMGQAMLLRGIFATALLLLLAARENVPMRPGMLMQKHVLIRTVGEVGATVTFLLALFQLPLAIVTAVLQALPLGVTLGAALIFSEPVGWRRWGAIIAGFLGILIIVRPGFEGFSAWSLCALASVVFCVIRDLATRRIPRAVPTSLVSTATSVSVTLCGALLVQPFGGWTPVTLSDTAPLAAGAIALVFGYQFIIAAMREGDISFIAPFRYTGLLWAIILGYIVFGDVPDAAMLVGGAVVVASGLYALYREQVVGKKRPITESTGPGMAPDGT</sequence>
<keyword evidence="1" id="KW-0472">Membrane</keyword>
<gene>
    <name evidence="3" type="ORF">NYR54_03515</name>
</gene>
<feature type="transmembrane region" description="Helical" evidence="1">
    <location>
        <begin position="211"/>
        <end position="231"/>
    </location>
</feature>
<dbReference type="SUPFAM" id="SSF103481">
    <property type="entry name" value="Multidrug resistance efflux transporter EmrE"/>
    <property type="match status" value="2"/>
</dbReference>
<keyword evidence="4" id="KW-1185">Reference proteome</keyword>
<feature type="transmembrane region" description="Helical" evidence="1">
    <location>
        <begin position="39"/>
        <end position="60"/>
    </location>
</feature>
<organism evidence="3 4">
    <name type="scientific">Chelativorans petroleitrophicus</name>
    <dbReference type="NCBI Taxonomy" id="2975484"/>
    <lineage>
        <taxon>Bacteria</taxon>
        <taxon>Pseudomonadati</taxon>
        <taxon>Pseudomonadota</taxon>
        <taxon>Alphaproteobacteria</taxon>
        <taxon>Hyphomicrobiales</taxon>
        <taxon>Phyllobacteriaceae</taxon>
        <taxon>Chelativorans</taxon>
    </lineage>
</organism>
<dbReference type="Proteomes" id="UP001149009">
    <property type="component" value="Unassembled WGS sequence"/>
</dbReference>
<feature type="transmembrane region" description="Helical" evidence="1">
    <location>
        <begin position="238"/>
        <end position="258"/>
    </location>
</feature>
<dbReference type="GO" id="GO:0016020">
    <property type="term" value="C:membrane"/>
    <property type="evidence" value="ECO:0007669"/>
    <property type="project" value="InterPro"/>
</dbReference>